<reference evidence="3" key="2">
    <citation type="journal article" date="2010" name="Stand. Genomic Sci.">
        <title>Complete genome sequence of Vulcanisaeta distributa type strain (IC-017T).</title>
        <authorList>
            <person name="Mavromatis K."/>
            <person name="Sikorski J."/>
            <person name="Pabst E."/>
            <person name="Teshima H."/>
            <person name="Lapidus A."/>
            <person name="Lucas S."/>
            <person name="Nolan M."/>
            <person name="Glavina Del Rio T."/>
            <person name="Cheng J."/>
            <person name="Bruce D."/>
            <person name="Goodwin L."/>
            <person name="Pitluck S."/>
            <person name="Liolios K."/>
            <person name="Ivanova N."/>
            <person name="Mikhailova N."/>
            <person name="Pati A."/>
            <person name="Chen A."/>
            <person name="Palaniappan K."/>
            <person name="Land M."/>
            <person name="Hauser L."/>
            <person name="Chang Y."/>
            <person name="Jeffries C."/>
            <person name="Rohde M."/>
            <person name="Spring S."/>
            <person name="Goker M."/>
            <person name="Wirth R."/>
            <person name="Woyke T."/>
            <person name="Bristow J."/>
            <person name="Eisen J."/>
            <person name="Markowitz V."/>
            <person name="Hugenholtz P."/>
            <person name="Klenk H."/>
            <person name="Kyrpides N."/>
        </authorList>
    </citation>
    <scope>NUCLEOTIDE SEQUENCE [LARGE SCALE GENOMIC DNA]</scope>
    <source>
        <strain evidence="3">DSM 14429 / JCM 11212 / NBRC 100878 / IC-017</strain>
    </source>
</reference>
<organism evidence="2 3">
    <name type="scientific">Vulcanisaeta distributa (strain DSM 14429 / JCM 11212 / NBRC 100878 / IC-017)</name>
    <dbReference type="NCBI Taxonomy" id="572478"/>
    <lineage>
        <taxon>Archaea</taxon>
        <taxon>Thermoproteota</taxon>
        <taxon>Thermoprotei</taxon>
        <taxon>Thermoproteales</taxon>
        <taxon>Thermoproteaceae</taxon>
        <taxon>Vulcanisaeta</taxon>
    </lineage>
</organism>
<protein>
    <submittedName>
        <fullName evidence="2">Uncharacterized protein</fullName>
    </submittedName>
</protein>
<dbReference type="KEGG" id="vdi:Vdis_0208"/>
<reference evidence="2 3" key="1">
    <citation type="journal article" date="2010" name="Stand. Genomic Sci.">
        <title>Complete genome sequence of Vulcanisaeta distributa type strain (IC-017).</title>
        <authorList>
            <person name="Mavromatis K."/>
            <person name="Sikorski J."/>
            <person name="Pabst E."/>
            <person name="Teshima H."/>
            <person name="Lapidus A."/>
            <person name="Lucas S."/>
            <person name="Nolan M."/>
            <person name="Glavina Del Rio T."/>
            <person name="Cheng J.F."/>
            <person name="Bruce D."/>
            <person name="Goodwin L."/>
            <person name="Pitluck S."/>
            <person name="Liolios K."/>
            <person name="Ivanova N."/>
            <person name="Mikhailova N."/>
            <person name="Pati A."/>
            <person name="Chen A."/>
            <person name="Palaniappan K."/>
            <person name="Land M."/>
            <person name="Hauser L."/>
            <person name="Chang Y.J."/>
            <person name="Jeffries C.D."/>
            <person name="Rohde M."/>
            <person name="Spring S."/>
            <person name="Goker M."/>
            <person name="Wirth R."/>
            <person name="Woyke T."/>
            <person name="Bristow J."/>
            <person name="Eisen J.A."/>
            <person name="Markowitz V."/>
            <person name="Hugenholtz P."/>
            <person name="Klenk H.P."/>
            <person name="Kyrpides N.C."/>
        </authorList>
    </citation>
    <scope>NUCLEOTIDE SEQUENCE [LARGE SCALE GENOMIC DNA]</scope>
    <source>
        <strain evidence="3">DSM 14429 / JCM 11212 / NBRC 100878 / IC-017</strain>
    </source>
</reference>
<feature type="transmembrane region" description="Helical" evidence="1">
    <location>
        <begin position="12"/>
        <end position="29"/>
    </location>
</feature>
<dbReference type="RefSeq" id="WP_013335346.1">
    <property type="nucleotide sequence ID" value="NC_014537.1"/>
</dbReference>
<sequence length="57" mass="6608">MGRLGGIVPGRAFFWVWEVFISYLVLRNVEILKGKCGIMRIGSVIIPMHGWLRLHRQ</sequence>
<keyword evidence="1" id="KW-1133">Transmembrane helix</keyword>
<name>E1QT29_VULDI</name>
<gene>
    <name evidence="2" type="ordered locus">Vdis_0208</name>
</gene>
<keyword evidence="1" id="KW-0812">Transmembrane</keyword>
<dbReference type="HOGENOM" id="CLU_2985894_0_0_2"/>
<dbReference type="GeneID" id="55648290"/>
<dbReference type="Proteomes" id="UP000006681">
    <property type="component" value="Chromosome"/>
</dbReference>
<keyword evidence="3" id="KW-1185">Reference proteome</keyword>
<accession>E1QT29</accession>
<evidence type="ECO:0000313" key="2">
    <source>
        <dbReference type="EMBL" id="ADN49621.1"/>
    </source>
</evidence>
<dbReference type="AlphaFoldDB" id="E1QT29"/>
<dbReference type="EMBL" id="CP002100">
    <property type="protein sequence ID" value="ADN49621.1"/>
    <property type="molecule type" value="Genomic_DNA"/>
</dbReference>
<evidence type="ECO:0000313" key="3">
    <source>
        <dbReference type="Proteomes" id="UP000006681"/>
    </source>
</evidence>
<proteinExistence type="predicted"/>
<evidence type="ECO:0000256" key="1">
    <source>
        <dbReference type="SAM" id="Phobius"/>
    </source>
</evidence>
<keyword evidence="1" id="KW-0472">Membrane</keyword>